<reference evidence="1" key="1">
    <citation type="journal article" date="2019" name="Plant J.">
        <title>Chlorella vulgaris genome assembly and annotation reveals the molecular basis for metabolic acclimation to high light conditions.</title>
        <authorList>
            <person name="Cecchin M."/>
            <person name="Marcolungo L."/>
            <person name="Rossato M."/>
            <person name="Girolomoni L."/>
            <person name="Cosentino E."/>
            <person name="Cuine S."/>
            <person name="Li-Beisson Y."/>
            <person name="Delledonne M."/>
            <person name="Ballottari M."/>
        </authorList>
    </citation>
    <scope>NUCLEOTIDE SEQUENCE</scope>
    <source>
        <strain evidence="1">211/11P</strain>
    </source>
</reference>
<sequence length="238" mass="26587">MSAAGVAVCQRTACNNGSRCRLNKHSSQLALNLRPVQRQQQRWQQQPRSRRACTPAASEGLPPDALAAEFQAFVLQQGVDGAVPPSRPTHLMSPLVCISAQMRALQRNDYPEPDAGVRTCFMFAKPEECEELVIAPVAPQRVRSWAAHEEWLAFADFSNQLRSPPFLPLLNCDSWQPASQLVFPSSRHKNKAVFAIELGVGEQQRRQLYTFCLEKIEQGPFKNCWVTVGVRVGDYANV</sequence>
<evidence type="ECO:0000313" key="1">
    <source>
        <dbReference type="EMBL" id="KAI3431586.1"/>
    </source>
</evidence>
<evidence type="ECO:0000313" key="2">
    <source>
        <dbReference type="Proteomes" id="UP001055712"/>
    </source>
</evidence>
<reference evidence="1" key="2">
    <citation type="submission" date="2020-11" db="EMBL/GenBank/DDBJ databases">
        <authorList>
            <person name="Cecchin M."/>
            <person name="Marcolungo L."/>
            <person name="Rossato M."/>
            <person name="Girolomoni L."/>
            <person name="Cosentino E."/>
            <person name="Cuine S."/>
            <person name="Li-Beisson Y."/>
            <person name="Delledonne M."/>
            <person name="Ballottari M."/>
        </authorList>
    </citation>
    <scope>NUCLEOTIDE SEQUENCE</scope>
    <source>
        <strain evidence="1">211/11P</strain>
        <tissue evidence="1">Whole cell</tissue>
    </source>
</reference>
<dbReference type="EMBL" id="SIDB01000006">
    <property type="protein sequence ID" value="KAI3431586.1"/>
    <property type="molecule type" value="Genomic_DNA"/>
</dbReference>
<accession>A0A9D4TQ26</accession>
<comment type="caution">
    <text evidence="1">The sequence shown here is derived from an EMBL/GenBank/DDBJ whole genome shotgun (WGS) entry which is preliminary data.</text>
</comment>
<dbReference type="OrthoDB" id="510978at2759"/>
<dbReference type="PANTHER" id="PTHR35716:SF4">
    <property type="entry name" value="ARGININE DECARBOXYLASE"/>
    <property type="match status" value="1"/>
</dbReference>
<keyword evidence="2" id="KW-1185">Reference proteome</keyword>
<dbReference type="AlphaFoldDB" id="A0A9D4TQ26"/>
<protein>
    <submittedName>
        <fullName evidence="1">Uncharacterized protein</fullName>
    </submittedName>
</protein>
<gene>
    <name evidence="1" type="ORF">D9Q98_004636</name>
</gene>
<proteinExistence type="predicted"/>
<dbReference type="Proteomes" id="UP001055712">
    <property type="component" value="Unassembled WGS sequence"/>
</dbReference>
<name>A0A9D4TQ26_CHLVU</name>
<dbReference type="PANTHER" id="PTHR35716">
    <property type="entry name" value="OS05G0574700 PROTEIN-RELATED"/>
    <property type="match status" value="1"/>
</dbReference>
<organism evidence="1 2">
    <name type="scientific">Chlorella vulgaris</name>
    <name type="common">Green alga</name>
    <dbReference type="NCBI Taxonomy" id="3077"/>
    <lineage>
        <taxon>Eukaryota</taxon>
        <taxon>Viridiplantae</taxon>
        <taxon>Chlorophyta</taxon>
        <taxon>core chlorophytes</taxon>
        <taxon>Trebouxiophyceae</taxon>
        <taxon>Chlorellales</taxon>
        <taxon>Chlorellaceae</taxon>
        <taxon>Chlorella clade</taxon>
        <taxon>Chlorella</taxon>
    </lineage>
</organism>